<proteinExistence type="predicted"/>
<sequence length="307" mass="34140">MKKFLVIIMAMLFVAAGCASSGESKANGNEETENVSSEEATEETNEETKEKTESEESEEPKEDTKQDSAEEVDLQTLLEQVEMTATVNPETEKVAFDFSLKNNGEKGVNLNFSSGQQYEIIVKNEKGGEVYRYSEGKSFTEAVVSEEIKPSKELTFTSSWNYDQAGERVQPGTYSAEITLLPMKMNGQTIEAKPFQVQKAFEIPSENQAFRNVKVEGEKGQYTVSGEARVFEGSFMYNVEDGHQVLVMDTPVQVSEGAPGWGEFEFNVEISEDQLPTSGTLTLMLYEISAKDGSVTNQKFVKLETFK</sequence>
<gene>
    <name evidence="5" type="ORF">GCM10011389_27100</name>
</gene>
<accession>A0ABQ1Q8K0</accession>
<evidence type="ECO:0008006" key="7">
    <source>
        <dbReference type="Google" id="ProtNLM"/>
    </source>
</evidence>
<reference evidence="6" key="1">
    <citation type="journal article" date="2019" name="Int. J. Syst. Evol. Microbiol.">
        <title>The Global Catalogue of Microorganisms (GCM) 10K type strain sequencing project: providing services to taxonomists for standard genome sequencing and annotation.</title>
        <authorList>
            <consortium name="The Broad Institute Genomics Platform"/>
            <consortium name="The Broad Institute Genome Sequencing Center for Infectious Disease"/>
            <person name="Wu L."/>
            <person name="Ma J."/>
        </authorList>
    </citation>
    <scope>NUCLEOTIDE SEQUENCE [LARGE SCALE GENOMIC DNA]</scope>
    <source>
        <strain evidence="6">CGMCC 1.15353</strain>
    </source>
</reference>
<dbReference type="InterPro" id="IPR038144">
    <property type="entry name" value="IPI"/>
</dbReference>
<dbReference type="EMBL" id="BMIN01000012">
    <property type="protein sequence ID" value="GGD17910.1"/>
    <property type="molecule type" value="Genomic_DNA"/>
</dbReference>
<dbReference type="Proteomes" id="UP000642571">
    <property type="component" value="Unassembled WGS sequence"/>
</dbReference>
<feature type="region of interest" description="Disordered" evidence="1">
    <location>
        <begin position="20"/>
        <end position="71"/>
    </location>
</feature>
<organism evidence="5 6">
    <name type="scientific">Pontibacillus salipaludis</name>
    <dbReference type="NCBI Taxonomy" id="1697394"/>
    <lineage>
        <taxon>Bacteria</taxon>
        <taxon>Bacillati</taxon>
        <taxon>Bacillota</taxon>
        <taxon>Bacilli</taxon>
        <taxon>Bacillales</taxon>
        <taxon>Bacillaceae</taxon>
        <taxon>Pontibacillus</taxon>
    </lineage>
</organism>
<feature type="chain" id="PRO_5046378255" description="Immunoglobulin-like domain of spore germination" evidence="2">
    <location>
        <begin position="22"/>
        <end position="307"/>
    </location>
</feature>
<dbReference type="Pfam" id="PF12690">
    <property type="entry name" value="BsuPI"/>
    <property type="match status" value="1"/>
</dbReference>
<evidence type="ECO:0000256" key="1">
    <source>
        <dbReference type="SAM" id="MobiDB-lite"/>
    </source>
</evidence>
<evidence type="ECO:0000313" key="5">
    <source>
        <dbReference type="EMBL" id="GGD17910.1"/>
    </source>
</evidence>
<feature type="domain" description="Bacterial spore germination immunoglobulin-like" evidence="3">
    <location>
        <begin position="220"/>
        <end position="294"/>
    </location>
</feature>
<evidence type="ECO:0000256" key="2">
    <source>
        <dbReference type="SAM" id="SignalP"/>
    </source>
</evidence>
<evidence type="ECO:0000259" key="3">
    <source>
        <dbReference type="Pfam" id="PF10648"/>
    </source>
</evidence>
<dbReference type="Gene3D" id="2.60.40.2360">
    <property type="entry name" value="Intracellular proteinase inhibitor BsuPI"/>
    <property type="match status" value="1"/>
</dbReference>
<dbReference type="InterPro" id="IPR020481">
    <property type="entry name" value="Intracell_prot_inh_BsuPI"/>
</dbReference>
<evidence type="ECO:0000259" key="4">
    <source>
        <dbReference type="Pfam" id="PF12690"/>
    </source>
</evidence>
<dbReference type="RefSeq" id="WP_188654622.1">
    <property type="nucleotide sequence ID" value="NZ_BMIN01000012.1"/>
</dbReference>
<dbReference type="Pfam" id="PF10648">
    <property type="entry name" value="Gmad2"/>
    <property type="match status" value="1"/>
</dbReference>
<keyword evidence="2" id="KW-0732">Signal</keyword>
<dbReference type="PROSITE" id="PS51257">
    <property type="entry name" value="PROKAR_LIPOPROTEIN"/>
    <property type="match status" value="1"/>
</dbReference>
<name>A0ABQ1Q8K0_9BACI</name>
<comment type="caution">
    <text evidence="5">The sequence shown here is derived from an EMBL/GenBank/DDBJ whole genome shotgun (WGS) entry which is preliminary data.</text>
</comment>
<evidence type="ECO:0000313" key="6">
    <source>
        <dbReference type="Proteomes" id="UP000642571"/>
    </source>
</evidence>
<keyword evidence="6" id="KW-1185">Reference proteome</keyword>
<protein>
    <recommendedName>
        <fullName evidence="7">Immunoglobulin-like domain of spore germination</fullName>
    </recommendedName>
</protein>
<feature type="domain" description="Intracellular proteinase inhibitor BsuPI" evidence="4">
    <location>
        <begin position="82"/>
        <end position="181"/>
    </location>
</feature>
<feature type="signal peptide" evidence="2">
    <location>
        <begin position="1"/>
        <end position="21"/>
    </location>
</feature>
<dbReference type="InterPro" id="IPR018911">
    <property type="entry name" value="Gmad2_Ig-like_dom"/>
</dbReference>